<evidence type="ECO:0000313" key="6">
    <source>
        <dbReference type="EMBL" id="GGG59024.1"/>
    </source>
</evidence>
<keyword evidence="4" id="KW-1133">Transmembrane helix</keyword>
<dbReference type="PANTHER" id="PTHR10434">
    <property type="entry name" value="1-ACYL-SN-GLYCEROL-3-PHOSPHATE ACYLTRANSFERASE"/>
    <property type="match status" value="1"/>
</dbReference>
<feature type="transmembrane region" description="Helical" evidence="4">
    <location>
        <begin position="6"/>
        <end position="29"/>
    </location>
</feature>
<keyword evidence="2" id="KW-0808">Transferase</keyword>
<dbReference type="RefSeq" id="WP_068812308.1">
    <property type="nucleotide sequence ID" value="NZ_BMIY01000006.1"/>
</dbReference>
<dbReference type="OrthoDB" id="9812274at2"/>
<dbReference type="CDD" id="cd07989">
    <property type="entry name" value="LPLAT_AGPAT-like"/>
    <property type="match status" value="1"/>
</dbReference>
<dbReference type="InterPro" id="IPR002123">
    <property type="entry name" value="Plipid/glycerol_acylTrfase"/>
</dbReference>
<name>A0A917GX87_9GAMM</name>
<evidence type="ECO:0000259" key="5">
    <source>
        <dbReference type="SMART" id="SM00563"/>
    </source>
</evidence>
<evidence type="ECO:0000256" key="2">
    <source>
        <dbReference type="ARBA" id="ARBA00022679"/>
    </source>
</evidence>
<dbReference type="AlphaFoldDB" id="A0A917GX87"/>
<dbReference type="Proteomes" id="UP000627715">
    <property type="component" value="Unassembled WGS sequence"/>
</dbReference>
<keyword evidence="7" id="KW-1185">Reference proteome</keyword>
<comment type="pathway">
    <text evidence="1">Lipid metabolism.</text>
</comment>
<dbReference type="PANTHER" id="PTHR10434:SF40">
    <property type="entry name" value="1-ACYL-SN-GLYCEROL-3-PHOSPHATE ACYLTRANSFERASE"/>
    <property type="match status" value="1"/>
</dbReference>
<reference evidence="6" key="2">
    <citation type="submission" date="2020-09" db="EMBL/GenBank/DDBJ databases">
        <authorList>
            <person name="Sun Q."/>
            <person name="Zhou Y."/>
        </authorList>
    </citation>
    <scope>NUCLEOTIDE SEQUENCE</scope>
    <source>
        <strain evidence="6">CGMCC 1.15425</strain>
    </source>
</reference>
<evidence type="ECO:0000313" key="7">
    <source>
        <dbReference type="Proteomes" id="UP000627715"/>
    </source>
</evidence>
<sequence>MRIRSALFSVGYAFLTFIISSLVILLFWMLPAKRRFYLYALWCRLVVWWLRITCGVSYEIIGLENIPDKPVIALSNHQSTWETIFLYQLLTPVCPILKKELLSIPFWGWALRLQKPIAIDRSKPREAGKSLLLQGADRLSKGISILVFPEGTRASAGKLGKFSRGGAQLAAATETDILPILHNAGNCWPARQGHKTPGKITVIIGKPMPTAGKHSKELAAEFQNWIEENKSAVGIE</sequence>
<evidence type="ECO:0000256" key="1">
    <source>
        <dbReference type="ARBA" id="ARBA00005189"/>
    </source>
</evidence>
<dbReference type="SMART" id="SM00563">
    <property type="entry name" value="PlsC"/>
    <property type="match status" value="1"/>
</dbReference>
<accession>A0A917GX87</accession>
<keyword evidence="4" id="KW-0812">Transmembrane</keyword>
<keyword evidence="4" id="KW-0472">Membrane</keyword>
<evidence type="ECO:0000256" key="3">
    <source>
        <dbReference type="ARBA" id="ARBA00023315"/>
    </source>
</evidence>
<reference evidence="6" key="1">
    <citation type="journal article" date="2014" name="Int. J. Syst. Evol. Microbiol.">
        <title>Complete genome sequence of Corynebacterium casei LMG S-19264T (=DSM 44701T), isolated from a smear-ripened cheese.</title>
        <authorList>
            <consortium name="US DOE Joint Genome Institute (JGI-PGF)"/>
            <person name="Walter F."/>
            <person name="Albersmeier A."/>
            <person name="Kalinowski J."/>
            <person name="Ruckert C."/>
        </authorList>
    </citation>
    <scope>NUCLEOTIDE SEQUENCE</scope>
    <source>
        <strain evidence="6">CGMCC 1.15425</strain>
    </source>
</reference>
<dbReference type="Pfam" id="PF01553">
    <property type="entry name" value="Acyltransferase"/>
    <property type="match status" value="1"/>
</dbReference>
<dbReference type="GO" id="GO:0006654">
    <property type="term" value="P:phosphatidic acid biosynthetic process"/>
    <property type="evidence" value="ECO:0007669"/>
    <property type="project" value="TreeGrafter"/>
</dbReference>
<protein>
    <submittedName>
        <fullName evidence="6">Lysophosphatidic acid acyltransferase</fullName>
    </submittedName>
</protein>
<dbReference type="EMBL" id="BMIY01000006">
    <property type="protein sequence ID" value="GGG59024.1"/>
    <property type="molecule type" value="Genomic_DNA"/>
</dbReference>
<dbReference type="SUPFAM" id="SSF69593">
    <property type="entry name" value="Glycerol-3-phosphate (1)-acyltransferase"/>
    <property type="match status" value="1"/>
</dbReference>
<evidence type="ECO:0000256" key="4">
    <source>
        <dbReference type="SAM" id="Phobius"/>
    </source>
</evidence>
<proteinExistence type="predicted"/>
<feature type="domain" description="Phospholipid/glycerol acyltransferase" evidence="5">
    <location>
        <begin position="71"/>
        <end position="185"/>
    </location>
</feature>
<gene>
    <name evidence="6" type="primary">lptA</name>
    <name evidence="6" type="ORF">GCM10011403_15530</name>
</gene>
<dbReference type="GO" id="GO:0003841">
    <property type="term" value="F:1-acylglycerol-3-phosphate O-acyltransferase activity"/>
    <property type="evidence" value="ECO:0007669"/>
    <property type="project" value="TreeGrafter"/>
</dbReference>
<organism evidence="6 7">
    <name type="scientific">Pseudohongiella nitratireducens</name>
    <dbReference type="NCBI Taxonomy" id="1768907"/>
    <lineage>
        <taxon>Bacteria</taxon>
        <taxon>Pseudomonadati</taxon>
        <taxon>Pseudomonadota</taxon>
        <taxon>Gammaproteobacteria</taxon>
        <taxon>Pseudomonadales</taxon>
        <taxon>Pseudohongiellaceae</taxon>
        <taxon>Pseudohongiella</taxon>
    </lineage>
</organism>
<keyword evidence="3 6" id="KW-0012">Acyltransferase</keyword>
<comment type="caution">
    <text evidence="6">The sequence shown here is derived from an EMBL/GenBank/DDBJ whole genome shotgun (WGS) entry which is preliminary data.</text>
</comment>